<protein>
    <recommendedName>
        <fullName evidence="3">FAD:protein FMN transferase</fullName>
        <ecNumber evidence="2">2.7.1.180</ecNumber>
    </recommendedName>
    <alternativeName>
        <fullName evidence="9">Flavin transferase</fullName>
    </alternativeName>
</protein>
<dbReference type="PANTHER" id="PTHR30040:SF2">
    <property type="entry name" value="FAD:PROTEIN FMN TRANSFERASE"/>
    <property type="match status" value="1"/>
</dbReference>
<evidence type="ECO:0000256" key="8">
    <source>
        <dbReference type="ARBA" id="ARBA00022842"/>
    </source>
</evidence>
<evidence type="ECO:0000313" key="11">
    <source>
        <dbReference type="EMBL" id="MFK7642893.1"/>
    </source>
</evidence>
<evidence type="ECO:0000256" key="2">
    <source>
        <dbReference type="ARBA" id="ARBA00011955"/>
    </source>
</evidence>
<evidence type="ECO:0000256" key="5">
    <source>
        <dbReference type="ARBA" id="ARBA00022679"/>
    </source>
</evidence>
<dbReference type="EC" id="2.7.1.180" evidence="2"/>
<dbReference type="EMBL" id="JBJGEB010000012">
    <property type="protein sequence ID" value="MFK7642893.1"/>
    <property type="molecule type" value="Genomic_DNA"/>
</dbReference>
<dbReference type="Pfam" id="PF02424">
    <property type="entry name" value="ApbE"/>
    <property type="match status" value="1"/>
</dbReference>
<comment type="cofactor">
    <cofactor evidence="1">
        <name>Mg(2+)</name>
        <dbReference type="ChEBI" id="CHEBI:18420"/>
    </cofactor>
</comment>
<keyword evidence="7" id="KW-0274">FAD</keyword>
<evidence type="ECO:0000256" key="9">
    <source>
        <dbReference type="ARBA" id="ARBA00031306"/>
    </source>
</evidence>
<reference evidence="11 12" key="1">
    <citation type="submission" date="2024-11" db="EMBL/GenBank/DDBJ databases">
        <authorList>
            <person name="Mikucki A.G."/>
            <person name="Kahler C.M."/>
        </authorList>
    </citation>
    <scope>NUCLEOTIDE SEQUENCE [LARGE SCALE GENOMIC DNA]</scope>
    <source>
        <strain evidence="11 12">EXNM717</strain>
    </source>
</reference>
<dbReference type="SUPFAM" id="SSF143631">
    <property type="entry name" value="ApbE-like"/>
    <property type="match status" value="1"/>
</dbReference>
<dbReference type="GO" id="GO:0016740">
    <property type="term" value="F:transferase activity"/>
    <property type="evidence" value="ECO:0007669"/>
    <property type="project" value="UniProtKB-KW"/>
</dbReference>
<evidence type="ECO:0000256" key="1">
    <source>
        <dbReference type="ARBA" id="ARBA00001946"/>
    </source>
</evidence>
<evidence type="ECO:0000256" key="10">
    <source>
        <dbReference type="ARBA" id="ARBA00048540"/>
    </source>
</evidence>
<keyword evidence="5 11" id="KW-0808">Transferase</keyword>
<dbReference type="RefSeq" id="WP_405386934.1">
    <property type="nucleotide sequence ID" value="NZ_JBJGEB010000012.1"/>
</dbReference>
<dbReference type="InterPro" id="IPR003374">
    <property type="entry name" value="ApbE-like_sf"/>
</dbReference>
<dbReference type="PANTHER" id="PTHR30040">
    <property type="entry name" value="THIAMINE BIOSYNTHESIS LIPOPROTEIN APBE"/>
    <property type="match status" value="1"/>
</dbReference>
<name>A0ABW8Q6X7_9NEIS</name>
<sequence>MNTPLTRRRFFAIAAFVAGGALLPFVWKRRQQGHGETKPAEDGEPIVWKGIALGSGAELRLYHTNRKTAELLVGKVLAEVARLEKIFSLYRDDSLISKLNREGRLNDPPADMLALLSLSSDIHKMTKGAFDPTIQPLWDMYAGYFRRHPNTETPPPQSEIEKALGLVGFDNVRFDNRTVAFAKKGMGLSLNGIAQGYITDKVVELLRKNGIRRALVDMGEIRGFDLDKRHTWQVGIRNPSDEEKVLLTVPLQNEAFATSGGYGTTMDEAGRFTHLFDPRTGVSTPRYRSISVMAATAATADALSTAFSIMNEADIQTASRAAGAKTWLVMPDGSLQTIG</sequence>
<dbReference type="InterPro" id="IPR024932">
    <property type="entry name" value="ApbE"/>
</dbReference>
<keyword evidence="12" id="KW-1185">Reference proteome</keyword>
<comment type="caution">
    <text evidence="11">The sequence shown here is derived from an EMBL/GenBank/DDBJ whole genome shotgun (WGS) entry which is preliminary data.</text>
</comment>
<dbReference type="Proteomes" id="UP001621964">
    <property type="component" value="Unassembled WGS sequence"/>
</dbReference>
<evidence type="ECO:0000256" key="4">
    <source>
        <dbReference type="ARBA" id="ARBA00022630"/>
    </source>
</evidence>
<dbReference type="Gene3D" id="3.10.520.10">
    <property type="entry name" value="ApbE-like domains"/>
    <property type="match status" value="1"/>
</dbReference>
<keyword evidence="8" id="KW-0460">Magnesium</keyword>
<comment type="catalytic activity">
    <reaction evidence="10">
        <text>L-threonyl-[protein] + FAD = FMN-L-threonyl-[protein] + AMP + H(+)</text>
        <dbReference type="Rhea" id="RHEA:36847"/>
        <dbReference type="Rhea" id="RHEA-COMP:11060"/>
        <dbReference type="Rhea" id="RHEA-COMP:11061"/>
        <dbReference type="ChEBI" id="CHEBI:15378"/>
        <dbReference type="ChEBI" id="CHEBI:30013"/>
        <dbReference type="ChEBI" id="CHEBI:57692"/>
        <dbReference type="ChEBI" id="CHEBI:74257"/>
        <dbReference type="ChEBI" id="CHEBI:456215"/>
        <dbReference type="EC" id="2.7.1.180"/>
    </reaction>
</comment>
<evidence type="ECO:0000313" key="12">
    <source>
        <dbReference type="Proteomes" id="UP001621964"/>
    </source>
</evidence>
<evidence type="ECO:0000256" key="7">
    <source>
        <dbReference type="ARBA" id="ARBA00022827"/>
    </source>
</evidence>
<organism evidence="11 12">
    <name type="scientific">Neisseria oralis</name>
    <dbReference type="NCBI Taxonomy" id="1107316"/>
    <lineage>
        <taxon>Bacteria</taxon>
        <taxon>Pseudomonadati</taxon>
        <taxon>Pseudomonadota</taxon>
        <taxon>Betaproteobacteria</taxon>
        <taxon>Neisseriales</taxon>
        <taxon>Neisseriaceae</taxon>
        <taxon>Neisseria</taxon>
    </lineage>
</organism>
<evidence type="ECO:0000256" key="6">
    <source>
        <dbReference type="ARBA" id="ARBA00022723"/>
    </source>
</evidence>
<keyword evidence="4" id="KW-0285">Flavoprotein</keyword>
<proteinExistence type="predicted"/>
<accession>A0ABW8Q6X7</accession>
<keyword evidence="6" id="KW-0479">Metal-binding</keyword>
<gene>
    <name evidence="11" type="ORF">ACI43T_10410</name>
</gene>
<evidence type="ECO:0000256" key="3">
    <source>
        <dbReference type="ARBA" id="ARBA00016337"/>
    </source>
</evidence>